<dbReference type="RefSeq" id="WP_263341423.1">
    <property type="nucleotide sequence ID" value="NZ_JAGSYH010000007.1"/>
</dbReference>
<accession>A0ABW1EG73</accession>
<dbReference type="SUPFAM" id="SSF52317">
    <property type="entry name" value="Class I glutamine amidotransferase-like"/>
    <property type="match status" value="1"/>
</dbReference>
<dbReference type="InterPro" id="IPR029062">
    <property type="entry name" value="Class_I_gatase-like"/>
</dbReference>
<dbReference type="Gene3D" id="3.40.50.880">
    <property type="match status" value="1"/>
</dbReference>
<feature type="domain" description="DJ-1/PfpI" evidence="1">
    <location>
        <begin position="24"/>
        <end position="180"/>
    </location>
</feature>
<dbReference type="InterPro" id="IPR052158">
    <property type="entry name" value="INH-QAR"/>
</dbReference>
<dbReference type="PANTHER" id="PTHR43130:SF2">
    <property type="entry name" value="DJ-1_PFPI DOMAIN-CONTAINING PROTEIN"/>
    <property type="match status" value="1"/>
</dbReference>
<dbReference type="CDD" id="cd03139">
    <property type="entry name" value="GATase1_PfpI_2"/>
    <property type="match status" value="1"/>
</dbReference>
<protein>
    <submittedName>
        <fullName evidence="2">DJ-1/PfpI family protein</fullName>
        <ecNumber evidence="2">4.2.1.-</ecNumber>
    </submittedName>
</protein>
<gene>
    <name evidence="2" type="ORF">ACFPT7_13500</name>
</gene>
<dbReference type="Proteomes" id="UP001596091">
    <property type="component" value="Unassembled WGS sequence"/>
</dbReference>
<sequence>MSIPLFVSERSRPKVTTLPLSVGCLIFERMDQIDFTGPFEVLSRMPDTTIHVIGKDAAPVRDVQGLRLSPDVSIAEAGLFDVLVVPGGYGQQVLMHDEEVLGLIRKHIQNEKLVFSVCTGALLCGAADVLVGRQVTTHWSARHLMPHYGADLVDARVAVDGNIISAAGVTAGLDAALVLVSLLRGDAAAQEIQLAIEYSPAPVFHSGSPHTAPADVVQSFQKKYEPIGAAREAEAIRYAASSVASRSGS</sequence>
<organism evidence="2 3">
    <name type="scientific">Acidicapsa dinghuensis</name>
    <dbReference type="NCBI Taxonomy" id="2218256"/>
    <lineage>
        <taxon>Bacteria</taxon>
        <taxon>Pseudomonadati</taxon>
        <taxon>Acidobacteriota</taxon>
        <taxon>Terriglobia</taxon>
        <taxon>Terriglobales</taxon>
        <taxon>Acidobacteriaceae</taxon>
        <taxon>Acidicapsa</taxon>
    </lineage>
</organism>
<dbReference type="InterPro" id="IPR002818">
    <property type="entry name" value="DJ-1/PfpI"/>
</dbReference>
<keyword evidence="3" id="KW-1185">Reference proteome</keyword>
<dbReference type="Pfam" id="PF01965">
    <property type="entry name" value="DJ-1_PfpI"/>
    <property type="match status" value="1"/>
</dbReference>
<comment type="caution">
    <text evidence="2">The sequence shown here is derived from an EMBL/GenBank/DDBJ whole genome shotgun (WGS) entry which is preliminary data.</text>
</comment>
<reference evidence="3" key="1">
    <citation type="journal article" date="2019" name="Int. J. Syst. Evol. Microbiol.">
        <title>The Global Catalogue of Microorganisms (GCM) 10K type strain sequencing project: providing services to taxonomists for standard genome sequencing and annotation.</title>
        <authorList>
            <consortium name="The Broad Institute Genomics Platform"/>
            <consortium name="The Broad Institute Genome Sequencing Center for Infectious Disease"/>
            <person name="Wu L."/>
            <person name="Ma J."/>
        </authorList>
    </citation>
    <scope>NUCLEOTIDE SEQUENCE [LARGE SCALE GENOMIC DNA]</scope>
    <source>
        <strain evidence="3">JCM 4087</strain>
    </source>
</reference>
<evidence type="ECO:0000259" key="1">
    <source>
        <dbReference type="Pfam" id="PF01965"/>
    </source>
</evidence>
<evidence type="ECO:0000313" key="2">
    <source>
        <dbReference type="EMBL" id="MFC5863314.1"/>
    </source>
</evidence>
<keyword evidence="2" id="KW-0456">Lyase</keyword>
<dbReference type="EMBL" id="JBHSPH010000004">
    <property type="protein sequence ID" value="MFC5863314.1"/>
    <property type="molecule type" value="Genomic_DNA"/>
</dbReference>
<evidence type="ECO:0000313" key="3">
    <source>
        <dbReference type="Proteomes" id="UP001596091"/>
    </source>
</evidence>
<dbReference type="GO" id="GO:0016829">
    <property type="term" value="F:lyase activity"/>
    <property type="evidence" value="ECO:0007669"/>
    <property type="project" value="UniProtKB-KW"/>
</dbReference>
<dbReference type="EC" id="4.2.1.-" evidence="2"/>
<name>A0ABW1EG73_9BACT</name>
<dbReference type="PANTHER" id="PTHR43130">
    <property type="entry name" value="ARAC-FAMILY TRANSCRIPTIONAL REGULATOR"/>
    <property type="match status" value="1"/>
</dbReference>
<proteinExistence type="predicted"/>